<gene>
    <name evidence="7 11" type="primary">uvrC</name>
    <name evidence="11" type="ORF">NSJP_1613</name>
</gene>
<dbReference type="CDD" id="cd10434">
    <property type="entry name" value="GIY-YIG_UvrC_Cho"/>
    <property type="match status" value="1"/>
</dbReference>
<dbReference type="SUPFAM" id="SSF46600">
    <property type="entry name" value="C-terminal UvrC-binding domain of UvrB"/>
    <property type="match status" value="1"/>
</dbReference>
<evidence type="ECO:0000256" key="4">
    <source>
        <dbReference type="ARBA" id="ARBA00022881"/>
    </source>
</evidence>
<comment type="subunit">
    <text evidence="7">Interacts with UvrB in an incision complex.</text>
</comment>
<evidence type="ECO:0000313" key="12">
    <source>
        <dbReference type="Proteomes" id="UP000192042"/>
    </source>
</evidence>
<dbReference type="InterPro" id="IPR001162">
    <property type="entry name" value="UvrC_RNase_H_dom"/>
</dbReference>
<protein>
    <recommendedName>
        <fullName evidence="7">UvrABC system protein C</fullName>
        <shortName evidence="7">Protein UvrC</shortName>
    </recommendedName>
    <alternativeName>
        <fullName evidence="7">Excinuclease ABC subunit C</fullName>
    </alternativeName>
</protein>
<feature type="domain" description="GIY-YIG" evidence="9">
    <location>
        <begin position="16"/>
        <end position="95"/>
    </location>
</feature>
<evidence type="ECO:0000259" key="8">
    <source>
        <dbReference type="PROSITE" id="PS50151"/>
    </source>
</evidence>
<dbReference type="RefSeq" id="WP_080886263.1">
    <property type="nucleotide sequence ID" value="NZ_LT828648.1"/>
</dbReference>
<dbReference type="SMART" id="SM00465">
    <property type="entry name" value="GIYc"/>
    <property type="match status" value="1"/>
</dbReference>
<dbReference type="PROSITE" id="PS50151">
    <property type="entry name" value="UVR"/>
    <property type="match status" value="1"/>
</dbReference>
<evidence type="ECO:0000256" key="7">
    <source>
        <dbReference type="HAMAP-Rule" id="MF_00203"/>
    </source>
</evidence>
<keyword evidence="6 7" id="KW-0742">SOS response</keyword>
<accession>A0A1W1I482</accession>
<sequence>MVLSADLQAKLARLPNQPGVYLFKDAAGDVVYIGKAAVLADRVRSYFQKGGNHSPKTSLLVSLIADLEIMVTRSELEALILESNLVKRHRPRFNVVLRDDKQYPYLRLPVKEDFPRLSIVRRVQRDGALYYGPYTPAGALRETLKVIKKVFPLATCSIEIDGKAERACIEFEIKRCMAPCTGNQSRDEYHEIVKQVRQFLEGRDRELLDELRAGMEAAAEREDFEEAARLRDRMFKIERTLERQRITQTASVDQDVIGIARLGAAVDLQLLFVRGGLLIGRKDFFWPSAADTPDDELVVAAVEQFYNKDGQPPAELLVPADIPDVDLITRWLSEKRGDSVRVLVPERGTKHQLVKLAEENAAAAAADHLRDEAIDRQAGEELRRLFRLDRAPRRIEGFDISNTMGAQSVASMVVWEDGTMKKADYRKFKIATVEGANDFASIQEAVSRRYGGMEGLARPDLVLIDGGLGQLAAAIEGLRQVGEGHLPVIGLAKARGEKDERVFLAGRKNPIPLRGQSPATHLLQRIRDEAHRFAVSFHRTLRGKALLSSKLDQIIGIGEIRRARLLKRFGSVERVAAASDDALRESGIDERTVAELRKTLTDSR</sequence>
<dbReference type="PROSITE" id="PS50165">
    <property type="entry name" value="UVRC"/>
    <property type="match status" value="1"/>
</dbReference>
<dbReference type="InterPro" id="IPR035901">
    <property type="entry name" value="GIY-YIG_endonuc_sf"/>
</dbReference>
<dbReference type="InterPro" id="IPR010994">
    <property type="entry name" value="RuvA_2-like"/>
</dbReference>
<evidence type="ECO:0000259" key="10">
    <source>
        <dbReference type="PROSITE" id="PS50165"/>
    </source>
</evidence>
<evidence type="ECO:0000313" key="11">
    <source>
        <dbReference type="EMBL" id="SLM47785.1"/>
    </source>
</evidence>
<dbReference type="FunFam" id="3.40.1440.10:FF:000001">
    <property type="entry name" value="UvrABC system protein C"/>
    <property type="match status" value="1"/>
</dbReference>
<reference evidence="11 12" key="1">
    <citation type="submission" date="2017-03" db="EMBL/GenBank/DDBJ databases">
        <authorList>
            <person name="Afonso C.L."/>
            <person name="Miller P.J."/>
            <person name="Scott M.A."/>
            <person name="Spackman E."/>
            <person name="Goraichik I."/>
            <person name="Dimitrov K.M."/>
            <person name="Suarez D.L."/>
            <person name="Swayne D.E."/>
        </authorList>
    </citation>
    <scope>NUCLEOTIDE SEQUENCE [LARGE SCALE GENOMIC DNA]</scope>
    <source>
        <strain evidence="11">Genome sequencing of Nitrospira japonica strain NJ11</strain>
    </source>
</reference>
<feature type="domain" description="UvrC family homology region profile" evidence="10">
    <location>
        <begin position="256"/>
        <end position="474"/>
    </location>
</feature>
<dbReference type="PROSITE" id="PS50164">
    <property type="entry name" value="GIY_YIG"/>
    <property type="match status" value="1"/>
</dbReference>
<evidence type="ECO:0000256" key="2">
    <source>
        <dbReference type="ARBA" id="ARBA00022763"/>
    </source>
</evidence>
<comment type="similarity">
    <text evidence="7">Belongs to the UvrC family.</text>
</comment>
<dbReference type="EMBL" id="LT828648">
    <property type="protein sequence ID" value="SLM47785.1"/>
    <property type="molecule type" value="Genomic_DNA"/>
</dbReference>
<evidence type="ECO:0000256" key="6">
    <source>
        <dbReference type="ARBA" id="ARBA00023236"/>
    </source>
</evidence>
<evidence type="ECO:0000256" key="1">
    <source>
        <dbReference type="ARBA" id="ARBA00022490"/>
    </source>
</evidence>
<dbReference type="SUPFAM" id="SSF82771">
    <property type="entry name" value="GIY-YIG endonuclease"/>
    <property type="match status" value="1"/>
</dbReference>
<dbReference type="Gene3D" id="3.40.1440.10">
    <property type="entry name" value="GIY-YIG endonuclease"/>
    <property type="match status" value="1"/>
</dbReference>
<evidence type="ECO:0000259" key="9">
    <source>
        <dbReference type="PROSITE" id="PS50164"/>
    </source>
</evidence>
<keyword evidence="2 7" id="KW-0227">DNA damage</keyword>
<dbReference type="Gene3D" id="1.10.150.20">
    <property type="entry name" value="5' to 3' exonuclease, C-terminal subdomain"/>
    <property type="match status" value="1"/>
</dbReference>
<proteinExistence type="inferred from homology"/>
<dbReference type="HAMAP" id="MF_00203">
    <property type="entry name" value="UvrC"/>
    <property type="match status" value="1"/>
</dbReference>
<dbReference type="GO" id="GO:0009432">
    <property type="term" value="P:SOS response"/>
    <property type="evidence" value="ECO:0007669"/>
    <property type="project" value="UniProtKB-UniRule"/>
</dbReference>
<dbReference type="Pfam" id="PF22920">
    <property type="entry name" value="UvrC_RNaseH"/>
    <property type="match status" value="1"/>
</dbReference>
<evidence type="ECO:0000256" key="5">
    <source>
        <dbReference type="ARBA" id="ARBA00023204"/>
    </source>
</evidence>
<dbReference type="InterPro" id="IPR036876">
    <property type="entry name" value="UVR_dom_sf"/>
</dbReference>
<dbReference type="InterPro" id="IPR038476">
    <property type="entry name" value="UvrC_RNase_H_dom_sf"/>
</dbReference>
<dbReference type="Pfam" id="PF08459">
    <property type="entry name" value="UvrC_RNaseH_dom"/>
    <property type="match status" value="1"/>
</dbReference>
<dbReference type="GO" id="GO:0005737">
    <property type="term" value="C:cytoplasm"/>
    <property type="evidence" value="ECO:0007669"/>
    <property type="project" value="UniProtKB-SubCell"/>
</dbReference>
<keyword evidence="4 7" id="KW-0267">Excision nuclease</keyword>
<dbReference type="PANTHER" id="PTHR30562">
    <property type="entry name" value="UVRC/OXIDOREDUCTASE"/>
    <property type="match status" value="1"/>
</dbReference>
<organism evidence="11 12">
    <name type="scientific">Nitrospira japonica</name>
    <dbReference type="NCBI Taxonomy" id="1325564"/>
    <lineage>
        <taxon>Bacteria</taxon>
        <taxon>Pseudomonadati</taxon>
        <taxon>Nitrospirota</taxon>
        <taxon>Nitrospiria</taxon>
        <taxon>Nitrospirales</taxon>
        <taxon>Nitrospiraceae</taxon>
        <taxon>Nitrospira</taxon>
    </lineage>
</organism>
<keyword evidence="12" id="KW-1185">Reference proteome</keyword>
<dbReference type="InterPro" id="IPR047296">
    <property type="entry name" value="GIY-YIG_UvrC_Cho"/>
</dbReference>
<dbReference type="PANTHER" id="PTHR30562:SF1">
    <property type="entry name" value="UVRABC SYSTEM PROTEIN C"/>
    <property type="match status" value="1"/>
</dbReference>
<dbReference type="SUPFAM" id="SSF47781">
    <property type="entry name" value="RuvA domain 2-like"/>
    <property type="match status" value="1"/>
</dbReference>
<dbReference type="GO" id="GO:0009381">
    <property type="term" value="F:excinuclease ABC activity"/>
    <property type="evidence" value="ECO:0007669"/>
    <property type="project" value="UniProtKB-UniRule"/>
</dbReference>
<evidence type="ECO:0000256" key="3">
    <source>
        <dbReference type="ARBA" id="ARBA00022769"/>
    </source>
</evidence>
<dbReference type="InterPro" id="IPR000305">
    <property type="entry name" value="GIY-YIG_endonuc"/>
</dbReference>
<dbReference type="GO" id="GO:0009380">
    <property type="term" value="C:excinuclease repair complex"/>
    <property type="evidence" value="ECO:0007669"/>
    <property type="project" value="InterPro"/>
</dbReference>
<dbReference type="Proteomes" id="UP000192042">
    <property type="component" value="Chromosome I"/>
</dbReference>
<dbReference type="InterPro" id="IPR004791">
    <property type="entry name" value="UvrC"/>
</dbReference>
<dbReference type="Gene3D" id="3.30.420.340">
    <property type="entry name" value="UvrC, RNAse H endonuclease domain"/>
    <property type="match status" value="1"/>
</dbReference>
<dbReference type="NCBIfam" id="TIGR00194">
    <property type="entry name" value="uvrC"/>
    <property type="match status" value="1"/>
</dbReference>
<keyword evidence="1 7" id="KW-0963">Cytoplasm</keyword>
<dbReference type="AlphaFoldDB" id="A0A1W1I482"/>
<dbReference type="InterPro" id="IPR050066">
    <property type="entry name" value="UvrABC_protein_C"/>
</dbReference>
<comment type="subcellular location">
    <subcellularLocation>
        <location evidence="7">Cytoplasm</location>
    </subcellularLocation>
</comment>
<dbReference type="GO" id="GO:0003677">
    <property type="term" value="F:DNA binding"/>
    <property type="evidence" value="ECO:0007669"/>
    <property type="project" value="UniProtKB-UniRule"/>
</dbReference>
<dbReference type="GO" id="GO:0006289">
    <property type="term" value="P:nucleotide-excision repair"/>
    <property type="evidence" value="ECO:0007669"/>
    <property type="project" value="UniProtKB-UniRule"/>
</dbReference>
<dbReference type="Gene3D" id="4.10.860.10">
    <property type="entry name" value="UVR domain"/>
    <property type="match status" value="1"/>
</dbReference>
<dbReference type="InterPro" id="IPR001943">
    <property type="entry name" value="UVR_dom"/>
</dbReference>
<keyword evidence="3 7" id="KW-0228">DNA excision</keyword>
<dbReference type="KEGG" id="nja:NSJP_1613"/>
<keyword evidence="5 7" id="KW-0234">DNA repair</keyword>
<name>A0A1W1I482_9BACT</name>
<feature type="domain" description="UVR" evidence="8">
    <location>
        <begin position="205"/>
        <end position="240"/>
    </location>
</feature>
<dbReference type="Pfam" id="PF02151">
    <property type="entry name" value="UVR"/>
    <property type="match status" value="1"/>
</dbReference>
<dbReference type="STRING" id="1325564.NSJP_1613"/>
<dbReference type="OrthoDB" id="9804933at2"/>
<dbReference type="Pfam" id="PF01541">
    <property type="entry name" value="GIY-YIG"/>
    <property type="match status" value="1"/>
</dbReference>
<comment type="function">
    <text evidence="7">The UvrABC repair system catalyzes the recognition and processing of DNA lesions. UvrC both incises the 5' and 3' sides of the lesion. The N-terminal half is responsible for the 3' incision and the C-terminal half is responsible for the 5' incision.</text>
</comment>